<keyword evidence="2 7" id="KW-0812">Transmembrane</keyword>
<feature type="transmembrane region" description="Helical" evidence="8">
    <location>
        <begin position="330"/>
        <end position="351"/>
    </location>
</feature>
<feature type="transmembrane region" description="Helical" evidence="8">
    <location>
        <begin position="282"/>
        <end position="303"/>
    </location>
</feature>
<dbReference type="CDD" id="cd21106">
    <property type="entry name" value="TM6SF1-like"/>
    <property type="match status" value="1"/>
</dbReference>
<keyword evidence="4 7" id="KW-1133">Transmembrane helix</keyword>
<dbReference type="Proteomes" id="UP000830375">
    <property type="component" value="Unassembled WGS sequence"/>
</dbReference>
<evidence type="ECO:0000256" key="7">
    <source>
        <dbReference type="PROSITE-ProRule" id="PRU01087"/>
    </source>
</evidence>
<sequence>MDLPPEISVFILSLTAPFILYTINHVSFLQDPQVMLAIGITVLTTILLLANLSVKNKKSTDPLFYATKSVRCDQSTCDLSSSKVSPASICPAASANACSNPKARRLFHLGMRKLWSEDHMIEIHLHLDNLFAVFSFTSVVSITNALQHDGFIKGFMDFYISKGEPYLSTAHGLMMSYWDGVVHYGLLLFMVHRITAGKPFRSLALVWAGSMIASEIVLVTGIVVGKYGKNFLPAFWRNGPSLVLAIWAAAKLFNRPRELSIISADKVEVEQKKSLLYRPTDLLLALGLIGSIIFTAFRGFVVLECSLDFCFTYIFQYEPYMKDSVGFPKVTMLVLLFYVLPLLAACVYGLYDPGCTWMLDWTLVLAGAVAQIQWTYLGASVHSRTPFTYRIPKDEWKQIVTLNLLYMAVPVLLAVRCYMDQAFFMKNVPQEQTSNGKKKN</sequence>
<gene>
    <name evidence="10" type="ORF">H4Q32_004628</name>
</gene>
<keyword evidence="5 7" id="KW-0472">Membrane</keyword>
<evidence type="ECO:0000256" key="1">
    <source>
        <dbReference type="ARBA" id="ARBA00004127"/>
    </source>
</evidence>
<comment type="similarity">
    <text evidence="6">Belongs to the TM6SF family.</text>
</comment>
<evidence type="ECO:0000259" key="9">
    <source>
        <dbReference type="PROSITE" id="PS51751"/>
    </source>
</evidence>
<dbReference type="EMBL" id="JACTAM010000002">
    <property type="protein sequence ID" value="KAI2668001.1"/>
    <property type="molecule type" value="Genomic_DNA"/>
</dbReference>
<evidence type="ECO:0000256" key="5">
    <source>
        <dbReference type="ARBA" id="ARBA00023136"/>
    </source>
</evidence>
<dbReference type="InterPro" id="IPR047195">
    <property type="entry name" value="TM6SF1-like"/>
</dbReference>
<keyword evidence="3" id="KW-0677">Repeat</keyword>
<comment type="subcellular location">
    <subcellularLocation>
        <location evidence="1">Endomembrane system</location>
        <topology evidence="1">Multi-pass membrane protein</topology>
    </subcellularLocation>
</comment>
<feature type="transmembrane region" description="Helical" evidence="8">
    <location>
        <begin position="203"/>
        <end position="223"/>
    </location>
</feature>
<dbReference type="PANTHER" id="PTHR14568">
    <property type="entry name" value="TRANSMEMBRANE SUPERFAMILY 6 MEMBER 1/2"/>
    <property type="match status" value="1"/>
</dbReference>
<evidence type="ECO:0000256" key="6">
    <source>
        <dbReference type="ARBA" id="ARBA00034760"/>
    </source>
</evidence>
<feature type="transmembrane region" description="Helical" evidence="8">
    <location>
        <begin position="7"/>
        <end position="28"/>
    </location>
</feature>
<evidence type="ECO:0000256" key="8">
    <source>
        <dbReference type="SAM" id="Phobius"/>
    </source>
</evidence>
<keyword evidence="11" id="KW-1185">Reference proteome</keyword>
<dbReference type="PROSITE" id="PS51751">
    <property type="entry name" value="EXPERA"/>
    <property type="match status" value="2"/>
</dbReference>
<evidence type="ECO:0000256" key="4">
    <source>
        <dbReference type="ARBA" id="ARBA00022989"/>
    </source>
</evidence>
<dbReference type="PANTHER" id="PTHR14568:SF9">
    <property type="entry name" value="TRANSMEMBRANE 6 SUPERFAMILY MEMBER 2"/>
    <property type="match status" value="1"/>
</dbReference>
<reference evidence="10 11" key="1">
    <citation type="submission" date="2022-01" db="EMBL/GenBank/DDBJ databases">
        <title>A high-quality chromosome-level genome assembly of rohu carp, Labeo rohita.</title>
        <authorList>
            <person name="Arick M.A. II"/>
            <person name="Hsu C.-Y."/>
            <person name="Magbanua Z."/>
            <person name="Pechanova O."/>
            <person name="Grover C."/>
            <person name="Miller E."/>
            <person name="Thrash A."/>
            <person name="Ezzel L."/>
            <person name="Alam S."/>
            <person name="Benzie J."/>
            <person name="Hamilton M."/>
            <person name="Karsi A."/>
            <person name="Lawrence M.L."/>
            <person name="Peterson D.G."/>
        </authorList>
    </citation>
    <scope>NUCLEOTIDE SEQUENCE [LARGE SCALE GENOMIC DNA]</scope>
    <source>
        <strain evidence="11">BAU-BD-2019</strain>
        <tissue evidence="10">Blood</tissue>
    </source>
</reference>
<evidence type="ECO:0000313" key="10">
    <source>
        <dbReference type="EMBL" id="KAI2668001.1"/>
    </source>
</evidence>
<feature type="domain" description="EXPERA" evidence="9">
    <location>
        <begin position="126"/>
        <end position="249"/>
    </location>
</feature>
<protein>
    <submittedName>
        <fullName evidence="10">Transmembrane 6 superfamily member 2</fullName>
    </submittedName>
</protein>
<dbReference type="InterPro" id="IPR033118">
    <property type="entry name" value="EXPERA"/>
</dbReference>
<dbReference type="InterPro" id="IPR059044">
    <property type="entry name" value="TM_Tm6sf1/2"/>
</dbReference>
<feature type="transmembrane region" description="Helical" evidence="8">
    <location>
        <begin position="358"/>
        <end position="379"/>
    </location>
</feature>
<proteinExistence type="inferred from homology"/>
<evidence type="ECO:0000256" key="3">
    <source>
        <dbReference type="ARBA" id="ARBA00022737"/>
    </source>
</evidence>
<feature type="transmembrane region" description="Helical" evidence="8">
    <location>
        <begin position="166"/>
        <end position="191"/>
    </location>
</feature>
<evidence type="ECO:0000256" key="2">
    <source>
        <dbReference type="ARBA" id="ARBA00022692"/>
    </source>
</evidence>
<dbReference type="Pfam" id="PF26083">
    <property type="entry name" value="TM_Tm6sf2"/>
    <property type="match status" value="2"/>
</dbReference>
<name>A0ABQ8MYS5_LABRO</name>
<evidence type="ECO:0000313" key="11">
    <source>
        <dbReference type="Proteomes" id="UP000830375"/>
    </source>
</evidence>
<feature type="transmembrane region" description="Helical" evidence="8">
    <location>
        <begin position="34"/>
        <end position="54"/>
    </location>
</feature>
<feature type="domain" description="EXPERA" evidence="9">
    <location>
        <begin position="280"/>
        <end position="414"/>
    </location>
</feature>
<organism evidence="10 11">
    <name type="scientific">Labeo rohita</name>
    <name type="common">Indian major carp</name>
    <name type="synonym">Cyprinus rohita</name>
    <dbReference type="NCBI Taxonomy" id="84645"/>
    <lineage>
        <taxon>Eukaryota</taxon>
        <taxon>Metazoa</taxon>
        <taxon>Chordata</taxon>
        <taxon>Craniata</taxon>
        <taxon>Vertebrata</taxon>
        <taxon>Euteleostomi</taxon>
        <taxon>Actinopterygii</taxon>
        <taxon>Neopterygii</taxon>
        <taxon>Teleostei</taxon>
        <taxon>Ostariophysi</taxon>
        <taxon>Cypriniformes</taxon>
        <taxon>Cyprinidae</taxon>
        <taxon>Labeoninae</taxon>
        <taxon>Labeonini</taxon>
        <taxon>Labeo</taxon>
    </lineage>
</organism>
<feature type="transmembrane region" description="Helical" evidence="8">
    <location>
        <begin position="399"/>
        <end position="419"/>
    </location>
</feature>
<comment type="caution">
    <text evidence="10">The sequence shown here is derived from an EMBL/GenBank/DDBJ whole genome shotgun (WGS) entry which is preliminary data.</text>
</comment>
<feature type="transmembrane region" description="Helical" evidence="8">
    <location>
        <begin position="129"/>
        <end position="146"/>
    </location>
</feature>
<accession>A0ABQ8MYS5</accession>